<reference evidence="1" key="1">
    <citation type="journal article" date="2020" name="Fungal Divers.">
        <title>Resolving the Mortierellaceae phylogeny through synthesis of multi-gene phylogenetics and phylogenomics.</title>
        <authorList>
            <person name="Vandepol N."/>
            <person name="Liber J."/>
            <person name="Desiro A."/>
            <person name="Na H."/>
            <person name="Kennedy M."/>
            <person name="Barry K."/>
            <person name="Grigoriev I.V."/>
            <person name="Miller A.N."/>
            <person name="O'Donnell K."/>
            <person name="Stajich J.E."/>
            <person name="Bonito G."/>
        </authorList>
    </citation>
    <scope>NUCLEOTIDE SEQUENCE</scope>
    <source>
        <strain evidence="1">REB-010B</strain>
    </source>
</reference>
<evidence type="ECO:0000313" key="2">
    <source>
        <dbReference type="Proteomes" id="UP000738325"/>
    </source>
</evidence>
<keyword evidence="2" id="KW-1185">Reference proteome</keyword>
<comment type="caution">
    <text evidence="1">The sequence shown here is derived from an EMBL/GenBank/DDBJ whole genome shotgun (WGS) entry which is preliminary data.</text>
</comment>
<name>A0A9P6RAD3_9FUNG</name>
<protein>
    <submittedName>
        <fullName evidence="1">Uncharacterized protein</fullName>
    </submittedName>
</protein>
<organism evidence="1 2">
    <name type="scientific">Dissophora globulifera</name>
    <dbReference type="NCBI Taxonomy" id="979702"/>
    <lineage>
        <taxon>Eukaryota</taxon>
        <taxon>Fungi</taxon>
        <taxon>Fungi incertae sedis</taxon>
        <taxon>Mucoromycota</taxon>
        <taxon>Mortierellomycotina</taxon>
        <taxon>Mortierellomycetes</taxon>
        <taxon>Mortierellales</taxon>
        <taxon>Mortierellaceae</taxon>
        <taxon>Dissophora</taxon>
    </lineage>
</organism>
<gene>
    <name evidence="1" type="ORF">BGZ99_007933</name>
</gene>
<evidence type="ECO:0000313" key="1">
    <source>
        <dbReference type="EMBL" id="KAG0314672.1"/>
    </source>
</evidence>
<accession>A0A9P6RAD3</accession>
<proteinExistence type="predicted"/>
<dbReference type="Proteomes" id="UP000738325">
    <property type="component" value="Unassembled WGS sequence"/>
</dbReference>
<sequence>MAEDVVKVGTPSLLVHFPNLQRWGTGSKLPLSEFPTQAVKNCVSKWCPKLSEIETISTPSILLCHLLVNVFTGLTTFVFEYDDISSDMIMAVLRYPTSWTTIATYTPRDGFYEDFAEDGVYDDPDHFQSSGWMIQSLLRICYKLKIFNVQQHVMDLDDIEREPWVCTDLEDIAFRIRGLDTRDKIERAILISLISHIA</sequence>
<dbReference type="AlphaFoldDB" id="A0A9P6RAD3"/>
<dbReference type="OrthoDB" id="2437965at2759"/>
<dbReference type="EMBL" id="JAAAIP010000594">
    <property type="protein sequence ID" value="KAG0314672.1"/>
    <property type="molecule type" value="Genomic_DNA"/>
</dbReference>